<name>A0A1G7I0L0_9GAMM</name>
<keyword evidence="1" id="KW-1133">Transmembrane helix</keyword>
<evidence type="ECO:0008006" key="4">
    <source>
        <dbReference type="Google" id="ProtNLM"/>
    </source>
</evidence>
<dbReference type="Proteomes" id="UP000243378">
    <property type="component" value="Unassembled WGS sequence"/>
</dbReference>
<gene>
    <name evidence="2" type="ORF">SAMN05216381_0860</name>
</gene>
<keyword evidence="1" id="KW-0812">Transmembrane</keyword>
<organism evidence="2 3">
    <name type="scientific">Phytopseudomonas seleniipraecipitans</name>
    <dbReference type="NCBI Taxonomy" id="640205"/>
    <lineage>
        <taxon>Bacteria</taxon>
        <taxon>Pseudomonadati</taxon>
        <taxon>Pseudomonadota</taxon>
        <taxon>Gammaproteobacteria</taxon>
        <taxon>Pseudomonadales</taxon>
        <taxon>Pseudomonadaceae</taxon>
        <taxon>Phytopseudomonas</taxon>
    </lineage>
</organism>
<reference evidence="2 3" key="1">
    <citation type="submission" date="2016-10" db="EMBL/GenBank/DDBJ databases">
        <authorList>
            <person name="de Groot N.N."/>
        </authorList>
    </citation>
    <scope>NUCLEOTIDE SEQUENCE [LARGE SCALE GENOMIC DNA]</scope>
    <source>
        <strain evidence="2 3">LMG 25475</strain>
    </source>
</reference>
<dbReference type="AlphaFoldDB" id="A0A1G7I0L0"/>
<dbReference type="Gene3D" id="6.10.340.10">
    <property type="match status" value="1"/>
</dbReference>
<protein>
    <recommendedName>
        <fullName evidence="4">HAMP domain-containing protein</fullName>
    </recommendedName>
</protein>
<dbReference type="EMBL" id="FNBM01000001">
    <property type="protein sequence ID" value="SDF06290.1"/>
    <property type="molecule type" value="Genomic_DNA"/>
</dbReference>
<evidence type="ECO:0000313" key="3">
    <source>
        <dbReference type="Proteomes" id="UP000243378"/>
    </source>
</evidence>
<accession>A0A1G7I0L0</accession>
<evidence type="ECO:0000313" key="2">
    <source>
        <dbReference type="EMBL" id="SDF06290.1"/>
    </source>
</evidence>
<keyword evidence="1" id="KW-0472">Membrane</keyword>
<feature type="transmembrane region" description="Helical" evidence="1">
    <location>
        <begin position="12"/>
        <end position="36"/>
    </location>
</feature>
<proteinExistence type="predicted"/>
<sequence>MPSSFRRRERRFPLHVHISVLFMLMLLLAGGVLGIFNYRQTTAIIFSSSATLFERIQEEVQQDISATYQPIDHLLGVLAFVEGTRGSDLQTRLPLLAPFARALRDNPKLASLYVGYQNGDFFMVRALRNSSLQRQFQAPPSASLQIWSIELAGANPAGEYLFFDEALNLLERRSLHDHAYDPRMREWYVRASIQPGIATTTPYVFFSSGAIGTTLANAVGEQAVIAADLTLEDLSNTLIKHKVTPGSEVVLFDARGLAVAYPDSQRLLTTGAEPRLKPATELLPELAEALEELTPGLNQQGIETLNKRRWVVSRHHLREGSPDGLYLALLVPEDELLADAYRIRWQGALITLTTLLLCLPIAWLVSRCITRPLAGLQEQTEATGRFDFAAGGGLRSSVLEVDWLAQSMTQTNRALARYQAIIAELGHQPSTQALLNWIAQQTLQAVEAQAAIVYLRDDGYLAPDTLQFEPANHKLRSRDLNKHLLDSPDIPAWLRQALVTGRASISLGFDKAGDFQPLLSELGAPRVNLLAIALNDRRGELLGMWVLLQREDALDGDAGIRSEQCVAFSEAVAAIAARHLESRQEATRHEKGL</sequence>
<dbReference type="SUPFAM" id="SSF55781">
    <property type="entry name" value="GAF domain-like"/>
    <property type="match status" value="1"/>
</dbReference>
<evidence type="ECO:0000256" key="1">
    <source>
        <dbReference type="SAM" id="Phobius"/>
    </source>
</evidence>
<dbReference type="STRING" id="640205.SAMN05216381_0860"/>
<dbReference type="Gene3D" id="3.30.450.20">
    <property type="entry name" value="PAS domain"/>
    <property type="match status" value="2"/>
</dbReference>